<accession>A0ABT3TK23</accession>
<dbReference type="SUPFAM" id="SSF55729">
    <property type="entry name" value="Acyl-CoA N-acyltransferases (Nat)"/>
    <property type="match status" value="1"/>
</dbReference>
<evidence type="ECO:0000313" key="3">
    <source>
        <dbReference type="Proteomes" id="UP001143362"/>
    </source>
</evidence>
<dbReference type="PANTHER" id="PTHR42791:SF1">
    <property type="entry name" value="N-ACETYLTRANSFERASE DOMAIN-CONTAINING PROTEIN"/>
    <property type="match status" value="1"/>
</dbReference>
<dbReference type="CDD" id="cd04301">
    <property type="entry name" value="NAT_SF"/>
    <property type="match status" value="1"/>
</dbReference>
<dbReference type="InterPro" id="IPR052523">
    <property type="entry name" value="Trichothecene_AcTrans"/>
</dbReference>
<dbReference type="InterPro" id="IPR000182">
    <property type="entry name" value="GNAT_dom"/>
</dbReference>
<keyword evidence="3" id="KW-1185">Reference proteome</keyword>
<dbReference type="PANTHER" id="PTHR42791">
    <property type="entry name" value="GNAT FAMILY ACETYLTRANSFERASE"/>
    <property type="match status" value="1"/>
</dbReference>
<proteinExistence type="predicted"/>
<protein>
    <submittedName>
        <fullName evidence="2">GNAT family N-acetyltransferase</fullName>
    </submittedName>
</protein>
<organism evidence="2 3">
    <name type="scientific">Candidatus Litorirhabdus singularis</name>
    <dbReference type="NCBI Taxonomy" id="2518993"/>
    <lineage>
        <taxon>Bacteria</taxon>
        <taxon>Pseudomonadati</taxon>
        <taxon>Pseudomonadota</taxon>
        <taxon>Gammaproteobacteria</taxon>
        <taxon>Cellvibrionales</taxon>
        <taxon>Halieaceae</taxon>
        <taxon>Candidatus Litorirhabdus</taxon>
    </lineage>
</organism>
<dbReference type="InterPro" id="IPR016181">
    <property type="entry name" value="Acyl_CoA_acyltransferase"/>
</dbReference>
<dbReference type="Pfam" id="PF13508">
    <property type="entry name" value="Acetyltransf_7"/>
    <property type="match status" value="1"/>
</dbReference>
<reference evidence="2" key="1">
    <citation type="submission" date="2019-02" db="EMBL/GenBank/DDBJ databases">
        <authorList>
            <person name="Li S.-H."/>
        </authorList>
    </citation>
    <scope>NUCLEOTIDE SEQUENCE</scope>
    <source>
        <strain evidence="2">IMCC14734</strain>
    </source>
</reference>
<gene>
    <name evidence="2" type="ORF">EYC98_17490</name>
</gene>
<evidence type="ECO:0000259" key="1">
    <source>
        <dbReference type="PROSITE" id="PS51186"/>
    </source>
</evidence>
<evidence type="ECO:0000313" key="2">
    <source>
        <dbReference type="EMBL" id="MCX2982658.1"/>
    </source>
</evidence>
<dbReference type="Proteomes" id="UP001143362">
    <property type="component" value="Unassembled WGS sequence"/>
</dbReference>
<comment type="caution">
    <text evidence="2">The sequence shown here is derived from an EMBL/GenBank/DDBJ whole genome shotgun (WGS) entry which is preliminary data.</text>
</comment>
<dbReference type="EMBL" id="SHNN01000004">
    <property type="protein sequence ID" value="MCX2982658.1"/>
    <property type="molecule type" value="Genomic_DNA"/>
</dbReference>
<sequence>MNSSATISISDLAKFLSSYPEQPPRKSTAIITVIIFMGKVYKMDVAPTSIIKAESQHCEQIANILADAFANDPVMTWVIPNQALYQPFYSIMLRRLFLEQQHTFVDTEGRGAAMWLPPGVDFEIPMNIPQLMLIVRLILTRGPRVIKRLAAVQATMARHHPRTPHYYLQSVGARQAYQGQGVGSALLKHLTPEIDAAHMPAYLESSAERNVPLYQRHGFEIIAEEKLGGDGPPMWFMLRPAR</sequence>
<feature type="domain" description="N-acetyltransferase" evidence="1">
    <location>
        <begin position="107"/>
        <end position="242"/>
    </location>
</feature>
<dbReference type="Gene3D" id="3.40.630.30">
    <property type="match status" value="1"/>
</dbReference>
<name>A0ABT3TK23_9GAMM</name>
<dbReference type="PROSITE" id="PS51186">
    <property type="entry name" value="GNAT"/>
    <property type="match status" value="1"/>
</dbReference>